<evidence type="ECO:0000313" key="2">
    <source>
        <dbReference type="EnsemblMetazoa" id="Aqu2.1.12655_001"/>
    </source>
</evidence>
<dbReference type="OrthoDB" id="5973910at2759"/>
<dbReference type="AlphaFoldDB" id="A0A1X7TDJ2"/>
<dbReference type="InterPro" id="IPR000906">
    <property type="entry name" value="ZU5_dom"/>
</dbReference>
<name>A0A1X7TDJ2_AMPQE</name>
<sequence>HLQHDTVFASTQSKIVKEDHCADQNINKSTNEQFNSPTLSEDQFEGIHVVEKKLFQFKNDVPQLLNWEEYGLRITVPEGAVPTSQTIEVSITALVGGKFILPEDSELVSVVYTITVSKPLLKPVLLEIQHCVSIETHSHASYLSFVTSSSGCCPFKFQPVDEGSFPVGSRYGSILISEFSSWAIVQTIKGWFKKLRHSRQSYMKNEFKKSKSDKELFFKFESTDGRIDSIEIHTDTENCSEGWSIRPHQENPTKVSRSTIDEYGHMNPICFPQCRFTITATPGGNTNSELMHPVTFKGIISDNTMFNIVLSMDIINPSPKDSKEIFRKHYAALSDLLMIPENIAAIAKQVYSEQLISQETLQDCMTDARRPADRAHSLLNALRVTIDQPGVLANLIKILKKYEAFRSTAEEMEHDI</sequence>
<proteinExistence type="predicted"/>
<organism evidence="2">
    <name type="scientific">Amphimedon queenslandica</name>
    <name type="common">Sponge</name>
    <dbReference type="NCBI Taxonomy" id="400682"/>
    <lineage>
        <taxon>Eukaryota</taxon>
        <taxon>Metazoa</taxon>
        <taxon>Porifera</taxon>
        <taxon>Demospongiae</taxon>
        <taxon>Heteroscleromorpha</taxon>
        <taxon>Haplosclerida</taxon>
        <taxon>Niphatidae</taxon>
        <taxon>Amphimedon</taxon>
    </lineage>
</organism>
<dbReference type="Gene3D" id="2.60.220.30">
    <property type="match status" value="1"/>
</dbReference>
<dbReference type="InParanoid" id="A0A1X7TDJ2"/>
<dbReference type="EnsemblMetazoa" id="Aqu2.1.12655_001">
    <property type="protein sequence ID" value="Aqu2.1.12655_001"/>
    <property type="gene ID" value="Aqu2.1.12655"/>
</dbReference>
<reference evidence="2" key="1">
    <citation type="submission" date="2017-05" db="UniProtKB">
        <authorList>
            <consortium name="EnsemblMetazoa"/>
        </authorList>
    </citation>
    <scope>IDENTIFICATION</scope>
</reference>
<accession>A0A1X7TDJ2</accession>
<protein>
    <recommendedName>
        <fullName evidence="1">ZU5 domain-containing protein</fullName>
    </recommendedName>
</protein>
<dbReference type="Pfam" id="PF00791">
    <property type="entry name" value="ZU5"/>
    <property type="match status" value="1"/>
</dbReference>
<evidence type="ECO:0000259" key="1">
    <source>
        <dbReference type="Pfam" id="PF00791"/>
    </source>
</evidence>
<feature type="domain" description="ZU5" evidence="1">
    <location>
        <begin position="66"/>
        <end position="139"/>
    </location>
</feature>